<evidence type="ECO:0000256" key="13">
    <source>
        <dbReference type="ARBA" id="ARBA00022989"/>
    </source>
</evidence>
<comment type="subcellular location">
    <subcellularLocation>
        <location evidence="2">Host membrane</location>
        <topology evidence="2">Single-pass type II membrane protein</topology>
    </subcellularLocation>
    <subcellularLocation>
        <location evidence="1">Virion membrane</location>
        <topology evidence="1">Single-pass type II membrane protein</topology>
    </subcellularLocation>
</comment>
<dbReference type="GO" id="GO:0046718">
    <property type="term" value="P:symbiont entry into host cell"/>
    <property type="evidence" value="ECO:0007669"/>
    <property type="project" value="UniProtKB-KW"/>
</dbReference>
<dbReference type="InterPro" id="IPR036278">
    <property type="entry name" value="Sialidase_sf"/>
</dbReference>
<evidence type="ECO:0000256" key="6">
    <source>
        <dbReference type="ARBA" id="ARBA00022581"/>
    </source>
</evidence>
<keyword evidence="15" id="KW-0325">Glycoprotein</keyword>
<keyword evidence="12" id="KW-0735">Signal-anchor</keyword>
<evidence type="ECO:0000256" key="5">
    <source>
        <dbReference type="ARBA" id="ARBA00022546"/>
    </source>
</evidence>
<keyword evidence="6" id="KW-0945">Host-virus interaction</keyword>
<evidence type="ECO:0000256" key="14">
    <source>
        <dbReference type="ARBA" id="ARBA00023136"/>
    </source>
</evidence>
<accession>A0A517FNF4</accession>
<keyword evidence="14 18" id="KW-0472">Membrane</keyword>
<dbReference type="GO" id="GO:0019031">
    <property type="term" value="C:viral envelope"/>
    <property type="evidence" value="ECO:0007669"/>
    <property type="project" value="UniProtKB-KW"/>
</dbReference>
<dbReference type="SUPFAM" id="SSF50939">
    <property type="entry name" value="Sialidases"/>
    <property type="match status" value="1"/>
</dbReference>
<evidence type="ECO:0000256" key="9">
    <source>
        <dbReference type="ARBA" id="ARBA00022844"/>
    </source>
</evidence>
<protein>
    <recommendedName>
        <fullName evidence="4">Hemagglutinin glycoprotein</fullName>
    </recommendedName>
</protein>
<evidence type="ECO:0000256" key="15">
    <source>
        <dbReference type="ARBA" id="ARBA00023180"/>
    </source>
</evidence>
<dbReference type="InterPro" id="IPR000665">
    <property type="entry name" value="Hemagglutn/HN"/>
</dbReference>
<keyword evidence="7 18" id="KW-0812">Transmembrane</keyword>
<evidence type="ECO:0000256" key="16">
    <source>
        <dbReference type="ARBA" id="ARBA00023296"/>
    </source>
</evidence>
<evidence type="ECO:0000313" key="19">
    <source>
        <dbReference type="EMBL" id="QDS03666.1"/>
    </source>
</evidence>
<keyword evidence="5 17" id="KW-0348">Hemagglutinin</keyword>
<dbReference type="GO" id="GO:0055036">
    <property type="term" value="C:virion membrane"/>
    <property type="evidence" value="ECO:0007669"/>
    <property type="project" value="UniProtKB-SubCell"/>
</dbReference>
<evidence type="ECO:0000256" key="10">
    <source>
        <dbReference type="ARBA" id="ARBA00022870"/>
    </source>
</evidence>
<feature type="transmembrane region" description="Helical" evidence="18">
    <location>
        <begin position="37"/>
        <end position="58"/>
    </location>
</feature>
<dbReference type="GO" id="GO:0019062">
    <property type="term" value="P:virion attachment to host cell"/>
    <property type="evidence" value="ECO:0007669"/>
    <property type="project" value="UniProtKB-KW"/>
</dbReference>
<proteinExistence type="inferred from homology"/>
<evidence type="ECO:0000256" key="2">
    <source>
        <dbReference type="ARBA" id="ARBA00004597"/>
    </source>
</evidence>
<keyword evidence="16" id="KW-1160">Virus entry into host cell</keyword>
<dbReference type="EMBL" id="MK577460">
    <property type="protein sequence ID" value="QDS03666.1"/>
    <property type="molecule type" value="Genomic_RNA"/>
</dbReference>
<dbReference type="GO" id="GO:0046789">
    <property type="term" value="F:host cell surface receptor binding"/>
    <property type="evidence" value="ECO:0007669"/>
    <property type="project" value="InterPro"/>
</dbReference>
<organism evidence="19">
    <name type="scientific">Morbillivirus canis</name>
    <dbReference type="NCBI Taxonomy" id="3052342"/>
    <lineage>
        <taxon>Viruses</taxon>
        <taxon>Riboviria</taxon>
        <taxon>Orthornavirae</taxon>
        <taxon>Negarnaviricota</taxon>
        <taxon>Haploviricotina</taxon>
        <taxon>Monjiviricetes</taxon>
        <taxon>Mononegavirales</taxon>
        <taxon>Paramyxoviridae</taxon>
        <taxon>Orthoparamyxovirinae</taxon>
        <taxon>Morbillivirus</taxon>
    </lineage>
</organism>
<evidence type="ECO:0000256" key="12">
    <source>
        <dbReference type="ARBA" id="ARBA00022968"/>
    </source>
</evidence>
<keyword evidence="11 17" id="KW-0261">Viral envelope protein</keyword>
<evidence type="ECO:0000256" key="8">
    <source>
        <dbReference type="ARBA" id="ARBA00022804"/>
    </source>
</evidence>
<keyword evidence="10" id="KW-1043">Host membrane</keyword>
<evidence type="ECO:0000256" key="1">
    <source>
        <dbReference type="ARBA" id="ARBA00004208"/>
    </source>
</evidence>
<evidence type="ECO:0000256" key="11">
    <source>
        <dbReference type="ARBA" id="ARBA00022879"/>
    </source>
</evidence>
<evidence type="ECO:0000256" key="3">
    <source>
        <dbReference type="ARBA" id="ARBA00006578"/>
    </source>
</evidence>
<keyword evidence="13 18" id="KW-1133">Transmembrane helix</keyword>
<evidence type="ECO:0000256" key="7">
    <source>
        <dbReference type="ARBA" id="ARBA00022692"/>
    </source>
</evidence>
<dbReference type="GO" id="GO:0033644">
    <property type="term" value="C:host cell membrane"/>
    <property type="evidence" value="ECO:0007669"/>
    <property type="project" value="UniProtKB-SubCell"/>
</dbReference>
<evidence type="ECO:0000256" key="17">
    <source>
        <dbReference type="RuleBase" id="RU004216"/>
    </source>
</evidence>
<evidence type="ECO:0000256" key="18">
    <source>
        <dbReference type="SAM" id="Phobius"/>
    </source>
</evidence>
<sequence>MLSYQDKVGAFYKDNARANSSKLSLVTEGQGGRRPPYLLFVLLILLVGIMALLAITGVRFHQVSTSNMEFSRLLKEDMEKSEAVHHQVIDVLTPLFKIIGDEVGLRLPQKLNEIKQFILQKTNFFNPNREFDFRDLHWCINPPSKIKVNFTNYCDTIGIRNSIASAANPILLSALSGGRGDIFPPYRCSGATTSVGRVFPLSVSLSMSLISKTSEIINMLTAISDGVYGKTYLLVPDYIEGEFDTQKIRVFEIGFIKRWLNDMPLLQTTNYMVLPDNSKAKVCTIAVGELTLASLCVDESTILLYHDSNGSQDGILVVTLGIFGATPMDQVEEVIPVAHPSVEKIHITEHRGFIKDSIATWMVPALVSEKQEEQKSCLESACQSKLYPMCNQTSWEPFGGGQLPSYGRLTLPLDLSIDLQLNISFTYGPVILNGNGMDYYESPFLGSGWLTIPPKNGTVLGLINKASRGDQFTVIPHVLTFAPRESSGNCYLPIQTSQIVDKDVLTESNLVVLPTQNFRYVIATYDISRGDHAIVYYVYAPTRTISYTHPFRLTTKGRPDFLRIECFVWDNDLWCHQFYRFEADSTNSTTSVENLVRIEFSCSRFKTLTV</sequence>
<evidence type="ECO:0000256" key="4">
    <source>
        <dbReference type="ARBA" id="ARBA00020483"/>
    </source>
</evidence>
<keyword evidence="9" id="KW-0946">Virion</keyword>
<dbReference type="Gene3D" id="2.120.10.10">
    <property type="match status" value="1"/>
</dbReference>
<keyword evidence="8" id="KW-1161">Viral attachment to host cell</keyword>
<reference evidence="19" key="1">
    <citation type="submission" date="2019-02" db="EMBL/GenBank/DDBJ databases">
        <authorList>
            <person name="Anis E."/>
            <person name="Wilkes R.P."/>
        </authorList>
    </citation>
    <scope>NUCLEOTIDE SEQUENCE</scope>
    <source>
        <strain evidence="19">113</strain>
    </source>
</reference>
<comment type="similarity">
    <text evidence="3">Belongs to the paramyxoviruses hemagglutinin-neuraminidase family. Non-sialidase subfamily.</text>
</comment>
<dbReference type="Pfam" id="PF00423">
    <property type="entry name" value="HN"/>
    <property type="match status" value="1"/>
</dbReference>
<name>A0A517FNF4_9MONO</name>